<proteinExistence type="predicted"/>
<keyword evidence="1" id="KW-0472">Membrane</keyword>
<dbReference type="Proteomes" id="UP000178750">
    <property type="component" value="Unassembled WGS sequence"/>
</dbReference>
<protein>
    <submittedName>
        <fullName evidence="2">Uncharacterized protein</fullName>
    </submittedName>
</protein>
<evidence type="ECO:0000313" key="2">
    <source>
        <dbReference type="EMBL" id="OGM20557.1"/>
    </source>
</evidence>
<gene>
    <name evidence="2" type="ORF">A2863_04560</name>
</gene>
<keyword evidence="1" id="KW-0812">Transmembrane</keyword>
<comment type="caution">
    <text evidence="2">The sequence shown here is derived from an EMBL/GenBank/DDBJ whole genome shotgun (WGS) entry which is preliminary data.</text>
</comment>
<evidence type="ECO:0000313" key="3">
    <source>
        <dbReference type="Proteomes" id="UP000178750"/>
    </source>
</evidence>
<name>A0A1F7XZR6_9BACT</name>
<sequence>MKQYLPSIFLLTIISIFTIGLFGGNLKSIVSNSVSNTKNQIVKPAFAAGTQEAFDYLSTTKSSTSSFCGLQPTTVDGFADGDNIQGACCGAMDFHRYQEQVEGLKKYKNISQIPEDPYNIPVTLAKELFEYQQSITLNDQQQTIYDEAMEMSHEGGPCCCKCWRWHAFEGQAKYLITQEGFTAEQIAEIWDIEDGCGGAGHAGEGGGH</sequence>
<organism evidence="2 3">
    <name type="scientific">Candidatus Woesebacteria bacterium RIFCSPHIGHO2_01_FULL_38_9b</name>
    <dbReference type="NCBI Taxonomy" id="1802493"/>
    <lineage>
        <taxon>Bacteria</taxon>
        <taxon>Candidatus Woeseibacteriota</taxon>
    </lineage>
</organism>
<dbReference type="AlphaFoldDB" id="A0A1F7XZR6"/>
<dbReference type="EMBL" id="MGGF01000060">
    <property type="protein sequence ID" value="OGM20557.1"/>
    <property type="molecule type" value="Genomic_DNA"/>
</dbReference>
<feature type="transmembrane region" description="Helical" evidence="1">
    <location>
        <begin position="7"/>
        <end position="26"/>
    </location>
</feature>
<keyword evidence="1" id="KW-1133">Transmembrane helix</keyword>
<evidence type="ECO:0000256" key="1">
    <source>
        <dbReference type="SAM" id="Phobius"/>
    </source>
</evidence>
<reference evidence="2 3" key="1">
    <citation type="journal article" date="2016" name="Nat. Commun.">
        <title>Thousands of microbial genomes shed light on interconnected biogeochemical processes in an aquifer system.</title>
        <authorList>
            <person name="Anantharaman K."/>
            <person name="Brown C.T."/>
            <person name="Hug L.A."/>
            <person name="Sharon I."/>
            <person name="Castelle C.J."/>
            <person name="Probst A.J."/>
            <person name="Thomas B.C."/>
            <person name="Singh A."/>
            <person name="Wilkins M.J."/>
            <person name="Karaoz U."/>
            <person name="Brodie E.L."/>
            <person name="Williams K.H."/>
            <person name="Hubbard S.S."/>
            <person name="Banfield J.F."/>
        </authorList>
    </citation>
    <scope>NUCLEOTIDE SEQUENCE [LARGE SCALE GENOMIC DNA]</scope>
</reference>
<accession>A0A1F7XZR6</accession>